<dbReference type="GeneID" id="39979189"/>
<keyword evidence="2" id="KW-0472">Membrane</keyword>
<evidence type="ECO:0000313" key="4">
    <source>
        <dbReference type="EMBL" id="OII73167.1"/>
    </source>
</evidence>
<sequence length="254" mass="28642">MRLEVLIIVIFLLLKINLIQCLKLRTGYDNYSDSADTDPRSSNIKDSESEYTSGKYSSEVVNGPKYSTKSAKTDYASQVESEDGDDDEPEKAPLKVQSEKAYSEKNDDYSNEESSEVEIPKRSSKSTENGQGEVNMPQIQYMARQQRFNLASTVNPPSDVSNINYVFLSPAAQRQIDRKISRLQRGGRYHGSMKETKTVGEWQKRYYSRPATEYGEVKASNQGTSSIFTWIILGFIVILIVVICTCGVCFLSKE</sequence>
<evidence type="ECO:0000256" key="2">
    <source>
        <dbReference type="SAM" id="Phobius"/>
    </source>
</evidence>
<gene>
    <name evidence="4" type="ORF">cubi_02399</name>
</gene>
<feature type="compositionally biased region" description="Basic and acidic residues" evidence="1">
    <location>
        <begin position="37"/>
        <end position="48"/>
    </location>
</feature>
<evidence type="ECO:0000313" key="5">
    <source>
        <dbReference type="Proteomes" id="UP000186176"/>
    </source>
</evidence>
<keyword evidence="2" id="KW-1133">Transmembrane helix</keyword>
<feature type="region of interest" description="Disordered" evidence="1">
    <location>
        <begin position="31"/>
        <end position="134"/>
    </location>
</feature>
<feature type="compositionally biased region" description="Basic and acidic residues" evidence="1">
    <location>
        <begin position="90"/>
        <end position="108"/>
    </location>
</feature>
<feature type="compositionally biased region" description="Polar residues" evidence="1">
    <location>
        <begin position="49"/>
        <end position="79"/>
    </location>
</feature>
<keyword evidence="3" id="KW-0732">Signal</keyword>
<feature type="chain" id="PRO_5012204677" evidence="3">
    <location>
        <begin position="22"/>
        <end position="254"/>
    </location>
</feature>
<reference evidence="4 5" key="1">
    <citation type="submission" date="2016-10" db="EMBL/GenBank/DDBJ databases">
        <title>Reductive evolution of mitochondrial metabolism and differential evolution of invasion-related proteins in Cryptosporidium.</title>
        <authorList>
            <person name="Liu S."/>
            <person name="Roellig D.M."/>
            <person name="Guo Y."/>
            <person name="Li N."/>
            <person name="Frace M.A."/>
            <person name="Tang K."/>
            <person name="Zhang L."/>
            <person name="Feng Y."/>
            <person name="Xiao L."/>
        </authorList>
    </citation>
    <scope>NUCLEOTIDE SEQUENCE [LARGE SCALE GENOMIC DNA]</scope>
    <source>
        <strain evidence="4">39726</strain>
    </source>
</reference>
<dbReference type="OrthoDB" id="342484at2759"/>
<accession>A0A1J4MGP1</accession>
<dbReference type="VEuPathDB" id="CryptoDB:cubi_02399"/>
<dbReference type="AlphaFoldDB" id="A0A1J4MGP1"/>
<dbReference type="Proteomes" id="UP000186176">
    <property type="component" value="Unassembled WGS sequence"/>
</dbReference>
<dbReference type="RefSeq" id="XP_028874531.1">
    <property type="nucleotide sequence ID" value="XM_029019410.1"/>
</dbReference>
<proteinExistence type="predicted"/>
<feature type="transmembrane region" description="Helical" evidence="2">
    <location>
        <begin position="227"/>
        <end position="251"/>
    </location>
</feature>
<comment type="caution">
    <text evidence="4">The sequence shown here is derived from an EMBL/GenBank/DDBJ whole genome shotgun (WGS) entry which is preliminary data.</text>
</comment>
<feature type="compositionally biased region" description="Acidic residues" evidence="1">
    <location>
        <begin position="80"/>
        <end position="89"/>
    </location>
</feature>
<feature type="signal peptide" evidence="3">
    <location>
        <begin position="1"/>
        <end position="21"/>
    </location>
</feature>
<evidence type="ECO:0000256" key="1">
    <source>
        <dbReference type="SAM" id="MobiDB-lite"/>
    </source>
</evidence>
<dbReference type="EMBL" id="LRBP01000017">
    <property type="protein sequence ID" value="OII73167.1"/>
    <property type="molecule type" value="Genomic_DNA"/>
</dbReference>
<keyword evidence="5" id="KW-1185">Reference proteome</keyword>
<name>A0A1J4MGP1_9CRYT</name>
<evidence type="ECO:0000256" key="3">
    <source>
        <dbReference type="SAM" id="SignalP"/>
    </source>
</evidence>
<keyword evidence="2" id="KW-0812">Transmembrane</keyword>
<protein>
    <submittedName>
        <fullName evidence="4">Uncharacterized protein</fullName>
    </submittedName>
</protein>
<organism evidence="4 5">
    <name type="scientific">Cryptosporidium ubiquitum</name>
    <dbReference type="NCBI Taxonomy" id="857276"/>
    <lineage>
        <taxon>Eukaryota</taxon>
        <taxon>Sar</taxon>
        <taxon>Alveolata</taxon>
        <taxon>Apicomplexa</taxon>
        <taxon>Conoidasida</taxon>
        <taxon>Coccidia</taxon>
        <taxon>Eucoccidiorida</taxon>
        <taxon>Eimeriorina</taxon>
        <taxon>Cryptosporidiidae</taxon>
        <taxon>Cryptosporidium</taxon>
    </lineage>
</organism>